<reference evidence="1 2" key="1">
    <citation type="journal article" date="2006" name="Science">
        <title>The genome of black cottonwood, Populus trichocarpa (Torr. &amp; Gray).</title>
        <authorList>
            <person name="Tuskan G.A."/>
            <person name="Difazio S."/>
            <person name="Jansson S."/>
            <person name="Bohlmann J."/>
            <person name="Grigoriev I."/>
            <person name="Hellsten U."/>
            <person name="Putnam N."/>
            <person name="Ralph S."/>
            <person name="Rombauts S."/>
            <person name="Salamov A."/>
            <person name="Schein J."/>
            <person name="Sterck L."/>
            <person name="Aerts A."/>
            <person name="Bhalerao R.R."/>
            <person name="Bhalerao R.P."/>
            <person name="Blaudez D."/>
            <person name="Boerjan W."/>
            <person name="Brun A."/>
            <person name="Brunner A."/>
            <person name="Busov V."/>
            <person name="Campbell M."/>
            <person name="Carlson J."/>
            <person name="Chalot M."/>
            <person name="Chapman J."/>
            <person name="Chen G.L."/>
            <person name="Cooper D."/>
            <person name="Coutinho P.M."/>
            <person name="Couturier J."/>
            <person name="Covert S."/>
            <person name="Cronk Q."/>
            <person name="Cunningham R."/>
            <person name="Davis J."/>
            <person name="Degroeve S."/>
            <person name="Dejardin A."/>
            <person name="Depamphilis C."/>
            <person name="Detter J."/>
            <person name="Dirks B."/>
            <person name="Dubchak I."/>
            <person name="Duplessis S."/>
            <person name="Ehlting J."/>
            <person name="Ellis B."/>
            <person name="Gendler K."/>
            <person name="Goodstein D."/>
            <person name="Gribskov M."/>
            <person name="Grimwood J."/>
            <person name="Groover A."/>
            <person name="Gunter L."/>
            <person name="Hamberger B."/>
            <person name="Heinze B."/>
            <person name="Helariutta Y."/>
            <person name="Henrissat B."/>
            <person name="Holligan D."/>
            <person name="Holt R."/>
            <person name="Huang W."/>
            <person name="Islam-Faridi N."/>
            <person name="Jones S."/>
            <person name="Jones-Rhoades M."/>
            <person name="Jorgensen R."/>
            <person name="Joshi C."/>
            <person name="Kangasjarvi J."/>
            <person name="Karlsson J."/>
            <person name="Kelleher C."/>
            <person name="Kirkpatrick R."/>
            <person name="Kirst M."/>
            <person name="Kohler A."/>
            <person name="Kalluri U."/>
            <person name="Larimer F."/>
            <person name="Leebens-Mack J."/>
            <person name="Leple J.C."/>
            <person name="Locascio P."/>
            <person name="Lou Y."/>
            <person name="Lucas S."/>
            <person name="Martin F."/>
            <person name="Montanini B."/>
            <person name="Napoli C."/>
            <person name="Nelson D.R."/>
            <person name="Nelson C."/>
            <person name="Nieminen K."/>
            <person name="Nilsson O."/>
            <person name="Pereda V."/>
            <person name="Peter G."/>
            <person name="Philippe R."/>
            <person name="Pilate G."/>
            <person name="Poliakov A."/>
            <person name="Razumovskaya J."/>
            <person name="Richardson P."/>
            <person name="Rinaldi C."/>
            <person name="Ritland K."/>
            <person name="Rouze P."/>
            <person name="Ryaboy D."/>
            <person name="Schmutz J."/>
            <person name="Schrader J."/>
            <person name="Segerman B."/>
            <person name="Shin H."/>
            <person name="Siddiqui A."/>
            <person name="Sterky F."/>
            <person name="Terry A."/>
            <person name="Tsai C.J."/>
            <person name="Uberbacher E."/>
            <person name="Unneberg P."/>
            <person name="Vahala J."/>
            <person name="Wall K."/>
            <person name="Wessler S."/>
            <person name="Yang G."/>
            <person name="Yin T."/>
            <person name="Douglas C."/>
            <person name="Marra M."/>
            <person name="Sandberg G."/>
            <person name="Van de Peer Y."/>
            <person name="Rokhsar D."/>
        </authorList>
    </citation>
    <scope>NUCLEOTIDE SEQUENCE [LARGE SCALE GENOMIC DNA]</scope>
    <source>
        <strain evidence="2">cv. Nisqually</strain>
    </source>
</reference>
<protein>
    <submittedName>
        <fullName evidence="1">Uncharacterized protein</fullName>
    </submittedName>
</protein>
<sequence length="336" mass="39468">MIYFNKNSSTLQTSVPVTDPNFFYVVDLNEKGYMRNLFWTDARSRVASAYFCDVIASDTVCLTYKFEAPLVAFIGENHHAIHLGFGLLAGETTESYAWLASHCFILSRIRQGIPDTMGELFYFEATQVSLNRVVHYFLEPEEFEAAWEEMTQRHGIRDHRWIQALHEDRKKGVPAYSKDTGRNENHRLESLADMDLRNSSFMLKPRCYLELQLSKLYTNKILRRFVREVEGMFSCFRTRQAYVDGQVMTYIVKEQGCSLCLWIVYLCRHALNVLNQNGLEEIPPRYILTRWRKDMKRSYVLDHNCRGIDTNSPIHRYDHLYRCYVQVVAEGRKSQD</sequence>
<comment type="caution">
    <text evidence="1">The sequence shown here is derived from an EMBL/GenBank/DDBJ whole genome shotgun (WGS) entry which is preliminary data.</text>
</comment>
<dbReference type="Proteomes" id="UP000006729">
    <property type="component" value="Chromosome 3"/>
</dbReference>
<organism evidence="1 2">
    <name type="scientific">Populus trichocarpa</name>
    <name type="common">Western balsam poplar</name>
    <name type="synonym">Populus balsamifera subsp. trichocarpa</name>
    <dbReference type="NCBI Taxonomy" id="3694"/>
    <lineage>
        <taxon>Eukaryota</taxon>
        <taxon>Viridiplantae</taxon>
        <taxon>Streptophyta</taxon>
        <taxon>Embryophyta</taxon>
        <taxon>Tracheophyta</taxon>
        <taxon>Spermatophyta</taxon>
        <taxon>Magnoliopsida</taxon>
        <taxon>eudicotyledons</taxon>
        <taxon>Gunneridae</taxon>
        <taxon>Pentapetalae</taxon>
        <taxon>rosids</taxon>
        <taxon>fabids</taxon>
        <taxon>Malpighiales</taxon>
        <taxon>Salicaceae</taxon>
        <taxon>Saliceae</taxon>
        <taxon>Populus</taxon>
    </lineage>
</organism>
<evidence type="ECO:0000313" key="2">
    <source>
        <dbReference type="Proteomes" id="UP000006729"/>
    </source>
</evidence>
<proteinExistence type="predicted"/>
<gene>
    <name evidence="1" type="ORF">POPTR_003G031500v4</name>
</gene>
<dbReference type="EMBL" id="CM009292">
    <property type="protein sequence ID" value="KAI9397389.1"/>
    <property type="molecule type" value="Genomic_DNA"/>
</dbReference>
<keyword evidence="2" id="KW-1185">Reference proteome</keyword>
<evidence type="ECO:0000313" key="1">
    <source>
        <dbReference type="EMBL" id="KAI9397389.1"/>
    </source>
</evidence>
<name>A0ACC0T771_POPTR</name>
<accession>A0ACC0T771</accession>